<protein>
    <submittedName>
        <fullName evidence="3">PilZ domain-containing protein</fullName>
    </submittedName>
</protein>
<evidence type="ECO:0000313" key="3">
    <source>
        <dbReference type="EMBL" id="RNM12486.1"/>
    </source>
</evidence>
<dbReference type="OrthoDB" id="3284647at2"/>
<keyword evidence="4" id="KW-1185">Reference proteome</keyword>
<feature type="region of interest" description="Disordered" evidence="1">
    <location>
        <begin position="1"/>
        <end position="25"/>
    </location>
</feature>
<organism evidence="3 4">
    <name type="scientific">Nocardioides pocheonensis</name>
    <dbReference type="NCBI Taxonomy" id="661485"/>
    <lineage>
        <taxon>Bacteria</taxon>
        <taxon>Bacillati</taxon>
        <taxon>Actinomycetota</taxon>
        <taxon>Actinomycetes</taxon>
        <taxon>Propionibacteriales</taxon>
        <taxon>Nocardioidaceae</taxon>
        <taxon>Nocardioides</taxon>
    </lineage>
</organism>
<dbReference type="RefSeq" id="WP_123224250.1">
    <property type="nucleotide sequence ID" value="NZ_RJSF01000044.1"/>
</dbReference>
<dbReference type="Pfam" id="PF07238">
    <property type="entry name" value="PilZ"/>
    <property type="match status" value="1"/>
</dbReference>
<evidence type="ECO:0000256" key="1">
    <source>
        <dbReference type="SAM" id="MobiDB-lite"/>
    </source>
</evidence>
<sequence>MEQHPDLGDPVVLRDPEGREHPSTVRDLGNGLLVVAQPRDVPADEVIGTGADVTVTWADADGVVMVLPTRILAVHSDGPVARWSLAVTGPAYTQQRRRSERTAASGPVAIRTVGGEQSHVVNGSLVDVSEGGVRCAVAAGAADRILMGPQEVVAEFRLGTVDFAVPGRVEFLRPTANPARLEDLVVVFDEPVSDVGALRKEVFALQVRSLEEAAGEGDESAEGAGAT</sequence>
<name>A0A3N0GJU9_9ACTN</name>
<feature type="domain" description="PilZ" evidence="2">
    <location>
        <begin position="95"/>
        <end position="188"/>
    </location>
</feature>
<dbReference type="AlphaFoldDB" id="A0A3N0GJU9"/>
<dbReference type="Gene3D" id="2.40.10.220">
    <property type="entry name" value="predicted glycosyltransferase like domains"/>
    <property type="match status" value="1"/>
</dbReference>
<gene>
    <name evidence="3" type="ORF">EFL26_17775</name>
</gene>
<evidence type="ECO:0000259" key="2">
    <source>
        <dbReference type="Pfam" id="PF07238"/>
    </source>
</evidence>
<dbReference type="Proteomes" id="UP000279994">
    <property type="component" value="Unassembled WGS sequence"/>
</dbReference>
<accession>A0A3N0GJU9</accession>
<dbReference type="InterPro" id="IPR009875">
    <property type="entry name" value="PilZ_domain"/>
</dbReference>
<reference evidence="3 4" key="1">
    <citation type="submission" date="2018-11" db="EMBL/GenBank/DDBJ databases">
        <authorList>
            <person name="Li F."/>
        </authorList>
    </citation>
    <scope>NUCLEOTIDE SEQUENCE [LARGE SCALE GENOMIC DNA]</scope>
    <source>
        <strain evidence="3 4">Gsoil 818</strain>
    </source>
</reference>
<dbReference type="GO" id="GO:0035438">
    <property type="term" value="F:cyclic-di-GMP binding"/>
    <property type="evidence" value="ECO:0007669"/>
    <property type="project" value="InterPro"/>
</dbReference>
<evidence type="ECO:0000313" key="4">
    <source>
        <dbReference type="Proteomes" id="UP000279994"/>
    </source>
</evidence>
<dbReference type="EMBL" id="RJSF01000044">
    <property type="protein sequence ID" value="RNM12486.1"/>
    <property type="molecule type" value="Genomic_DNA"/>
</dbReference>
<proteinExistence type="predicted"/>
<comment type="caution">
    <text evidence="3">The sequence shown here is derived from an EMBL/GenBank/DDBJ whole genome shotgun (WGS) entry which is preliminary data.</text>
</comment>
<feature type="compositionally biased region" description="Basic and acidic residues" evidence="1">
    <location>
        <begin position="1"/>
        <end position="24"/>
    </location>
</feature>